<dbReference type="AlphaFoldDB" id="A0A9J7ASB8"/>
<gene>
    <name evidence="1" type="ORF">NUH88_17720</name>
</gene>
<sequence>MGAPRSSEFRQLATALIAVAFLLRSIVPAGFMPDLRSSDGGLSFVICAPGASSALGGSGVQYSADQLAALAFLADEIGQNETEIDKPCDFGLLSLAMALGNVPQLPSDGFDISPAILSGDGDVHIAAPYSQARPRSPPVS</sequence>
<dbReference type="EMBL" id="CP102480">
    <property type="protein sequence ID" value="UUX49228.1"/>
    <property type="molecule type" value="Genomic_DNA"/>
</dbReference>
<name>A0A9J7ASB8_9PROT</name>
<keyword evidence="2" id="KW-1185">Reference proteome</keyword>
<reference evidence="1" key="1">
    <citation type="submission" date="2022-08" db="EMBL/GenBank/DDBJ databases">
        <title>Nisaea acidiphila sp. nov., isolated from a marine algal debris and emended description of the genus Nisaea Urios et al. 2008.</title>
        <authorList>
            <person name="Kwon K."/>
        </authorList>
    </citation>
    <scope>NUCLEOTIDE SEQUENCE</scope>
    <source>
        <strain evidence="1">MEBiC11861</strain>
    </source>
</reference>
<proteinExistence type="predicted"/>
<dbReference type="RefSeq" id="WP_257767771.1">
    <property type="nucleotide sequence ID" value="NZ_CP102480.1"/>
</dbReference>
<protein>
    <submittedName>
        <fullName evidence="1">Uncharacterized protein</fullName>
    </submittedName>
</protein>
<organism evidence="1 2">
    <name type="scientific">Nisaea acidiphila</name>
    <dbReference type="NCBI Taxonomy" id="1862145"/>
    <lineage>
        <taxon>Bacteria</taxon>
        <taxon>Pseudomonadati</taxon>
        <taxon>Pseudomonadota</taxon>
        <taxon>Alphaproteobacteria</taxon>
        <taxon>Rhodospirillales</taxon>
        <taxon>Thalassobaculaceae</taxon>
        <taxon>Nisaea</taxon>
    </lineage>
</organism>
<evidence type="ECO:0000313" key="2">
    <source>
        <dbReference type="Proteomes" id="UP001060336"/>
    </source>
</evidence>
<accession>A0A9J7ASB8</accession>
<dbReference type="KEGG" id="naci:NUH88_17720"/>
<dbReference type="Proteomes" id="UP001060336">
    <property type="component" value="Chromosome"/>
</dbReference>
<evidence type="ECO:0000313" key="1">
    <source>
        <dbReference type="EMBL" id="UUX49228.1"/>
    </source>
</evidence>